<reference evidence="1 2" key="1">
    <citation type="journal article" date="2024" name="Plant Biotechnol. J.">
        <title>Genome and CRISPR/Cas9 system of a widespread forest tree (Populus alba) in the world.</title>
        <authorList>
            <person name="Liu Y.J."/>
            <person name="Jiang P.F."/>
            <person name="Han X.M."/>
            <person name="Li X.Y."/>
            <person name="Wang H.M."/>
            <person name="Wang Y.J."/>
            <person name="Wang X.X."/>
            <person name="Zeng Q.Y."/>
        </authorList>
    </citation>
    <scope>NUCLEOTIDE SEQUENCE [LARGE SCALE GENOMIC DNA]</scope>
    <source>
        <strain evidence="2">cv. PAL-ZL1</strain>
    </source>
</reference>
<keyword evidence="2" id="KW-1185">Reference proteome</keyword>
<accession>A0ACC4D292</accession>
<evidence type="ECO:0000313" key="2">
    <source>
        <dbReference type="Proteomes" id="UP000309997"/>
    </source>
</evidence>
<name>A0ACC4D292_POPAL</name>
<proteinExistence type="predicted"/>
<dbReference type="Proteomes" id="UP000309997">
    <property type="component" value="Unassembled WGS sequence"/>
</dbReference>
<evidence type="ECO:0000313" key="1">
    <source>
        <dbReference type="EMBL" id="KAL3611238.1"/>
    </source>
</evidence>
<sequence length="380" mass="43028">MASPTPLQLEITIISAKHLKNVNWRNGDLKPYATFYLDNSDHRLATHADDSLSTRPVWNERFTIPIIRHDSVLTLEIFHSKPSETPKPLVGTVKFPLSQLLDSDESTPYSVLTLELSRPSGRPQGKVLVKLEVKERPLPPPVQDYRAAPNYSHCYNPAPVQPPARDYREYSPSPYGYTDQYGYYPACYPSQPPLPSRPLYNRASNNSFPGGPSAPVDLCCQPSPSPYDHKPPQPVLLQKTSNYGVPSGPSAPVDYSYGKGSGPEITEAIGGLNLEEGSNYEKEKVAADKESHSSYRRMQEIICEELKNCEWSWVWEMLVLTCESWCFSLIRKGSAEQLRINGETAFKKFRIRSNNLKDRMDTFRRAWYRPMSEIQSSHEG</sequence>
<organism evidence="1 2">
    <name type="scientific">Populus alba</name>
    <name type="common">White poplar</name>
    <dbReference type="NCBI Taxonomy" id="43335"/>
    <lineage>
        <taxon>Eukaryota</taxon>
        <taxon>Viridiplantae</taxon>
        <taxon>Streptophyta</taxon>
        <taxon>Embryophyta</taxon>
        <taxon>Tracheophyta</taxon>
        <taxon>Spermatophyta</taxon>
        <taxon>Magnoliopsida</taxon>
        <taxon>eudicotyledons</taxon>
        <taxon>Gunneridae</taxon>
        <taxon>Pentapetalae</taxon>
        <taxon>rosids</taxon>
        <taxon>fabids</taxon>
        <taxon>Malpighiales</taxon>
        <taxon>Salicaceae</taxon>
        <taxon>Saliceae</taxon>
        <taxon>Populus</taxon>
    </lineage>
</organism>
<gene>
    <name evidence="1" type="ORF">D5086_002258</name>
</gene>
<protein>
    <submittedName>
        <fullName evidence="1">Uncharacterized protein</fullName>
    </submittedName>
</protein>
<comment type="caution">
    <text evidence="1">The sequence shown here is derived from an EMBL/GenBank/DDBJ whole genome shotgun (WGS) entry which is preliminary data.</text>
</comment>
<dbReference type="EMBL" id="RCHU02000001">
    <property type="protein sequence ID" value="KAL3611238.1"/>
    <property type="molecule type" value="Genomic_DNA"/>
</dbReference>